<accession>A0A2I8EYQ3</accession>
<dbReference type="SUPFAM" id="SSF53850">
    <property type="entry name" value="Periplasmic binding protein-like II"/>
    <property type="match status" value="1"/>
</dbReference>
<dbReference type="PROSITE" id="PS51318">
    <property type="entry name" value="TAT"/>
    <property type="match status" value="1"/>
</dbReference>
<gene>
    <name evidence="2" type="ORF">C2L65_32355</name>
</gene>
<dbReference type="PANTHER" id="PTHR30290">
    <property type="entry name" value="PERIPLASMIC BINDING COMPONENT OF ABC TRANSPORTER"/>
    <property type="match status" value="1"/>
</dbReference>
<reference evidence="2 3" key="1">
    <citation type="submission" date="2018-01" db="EMBL/GenBank/DDBJ databases">
        <title>Species boundaries and ecological features among Paraburkholderia terrae DSMZ17804T, P. hospita DSMZ17164T and P. caribensis DSMZ13236T.</title>
        <authorList>
            <person name="Pratama A.A."/>
        </authorList>
    </citation>
    <scope>NUCLEOTIDE SEQUENCE [LARGE SCALE GENOMIC DNA]</scope>
    <source>
        <strain evidence="2 3">DSM 17804</strain>
    </source>
</reference>
<sequence>MSIDKSPEAVAHAGIRLEELTRRGASRREVLRAMAAGGLMSLTGAGLLASSSGAFAQQQGKPKQGGKIRVATQSSSSADTLDPAKGALGTDYVRANMFYNGLTELDPHLGAKMALAESLETKDATVWVVKLRSGVQFHDGKSLTPNDVIYSLMRHKDPAVASKAKTLADQIKEAKATGPNEVTITLEGANADLPVILATSHFLIVKDGTTDFKTAVGTGPFKLKEFAPGVRTVGVRNEKYWKPGMPHLDEVELIGIGDESARVNALLSGDVQLINAVSPRSTARIKGTPGFSVLETKTGQYTDLIMRDEGGITGTADFRRGLTHLMDREQIRRAVFLGYGSIGNDQPIDPTNKYYLKGLPQRPFDPEKAKFYFQKAKLGSAPVQLYASPAAEGSVEMAMLLQQVAPQAGLNLQVVRVPSDGYWSNHWMKHPLGYGNINARPSADVLFTQFFKSDAPWNEANWKNPKFDQMLVAARGEPDDAKRKQIYGDMQQLVHDDGGIGIPMFQSSLDAHSSKLKGLGSIPLAGLMGFMFAENVWLEA</sequence>
<dbReference type="Proteomes" id="UP000243502">
    <property type="component" value="Chromosome 3"/>
</dbReference>
<evidence type="ECO:0000259" key="1">
    <source>
        <dbReference type="Pfam" id="PF00496"/>
    </source>
</evidence>
<proteinExistence type="predicted"/>
<dbReference type="InterPro" id="IPR030678">
    <property type="entry name" value="Peptide/Ni-bd"/>
</dbReference>
<dbReference type="Gene3D" id="3.40.190.10">
    <property type="entry name" value="Periplasmic binding protein-like II"/>
    <property type="match status" value="1"/>
</dbReference>
<dbReference type="PIRSF" id="PIRSF002741">
    <property type="entry name" value="MppA"/>
    <property type="match status" value="1"/>
</dbReference>
<name>A0A2I8EYQ3_9BURK</name>
<dbReference type="RefSeq" id="WP_042316307.1">
    <property type="nucleotide sequence ID" value="NZ_CP026113.1"/>
</dbReference>
<dbReference type="OrthoDB" id="9801799at2"/>
<dbReference type="GO" id="GO:0043190">
    <property type="term" value="C:ATP-binding cassette (ABC) transporter complex"/>
    <property type="evidence" value="ECO:0007669"/>
    <property type="project" value="InterPro"/>
</dbReference>
<dbReference type="KEGG" id="pter:C2L65_32355"/>
<evidence type="ECO:0000313" key="3">
    <source>
        <dbReference type="Proteomes" id="UP000243502"/>
    </source>
</evidence>
<dbReference type="InterPro" id="IPR006311">
    <property type="entry name" value="TAT_signal"/>
</dbReference>
<evidence type="ECO:0000313" key="2">
    <source>
        <dbReference type="EMBL" id="AUT64381.1"/>
    </source>
</evidence>
<feature type="domain" description="Solute-binding protein family 5" evidence="1">
    <location>
        <begin position="113"/>
        <end position="455"/>
    </location>
</feature>
<dbReference type="GO" id="GO:1904680">
    <property type="term" value="F:peptide transmembrane transporter activity"/>
    <property type="evidence" value="ECO:0007669"/>
    <property type="project" value="TreeGrafter"/>
</dbReference>
<dbReference type="CDD" id="cd08503">
    <property type="entry name" value="PBP2_NikA_DppA_OppA_like_17"/>
    <property type="match status" value="1"/>
</dbReference>
<dbReference type="GO" id="GO:0030288">
    <property type="term" value="C:outer membrane-bounded periplasmic space"/>
    <property type="evidence" value="ECO:0007669"/>
    <property type="project" value="UniProtKB-ARBA"/>
</dbReference>
<dbReference type="Gene3D" id="3.10.105.10">
    <property type="entry name" value="Dipeptide-binding Protein, Domain 3"/>
    <property type="match status" value="1"/>
</dbReference>
<dbReference type="InterPro" id="IPR039424">
    <property type="entry name" value="SBP_5"/>
</dbReference>
<dbReference type="Pfam" id="PF00496">
    <property type="entry name" value="SBP_bac_5"/>
    <property type="match status" value="1"/>
</dbReference>
<dbReference type="GO" id="GO:0015833">
    <property type="term" value="P:peptide transport"/>
    <property type="evidence" value="ECO:0007669"/>
    <property type="project" value="TreeGrafter"/>
</dbReference>
<organism evidence="2 3">
    <name type="scientific">Paraburkholderia terrae</name>
    <dbReference type="NCBI Taxonomy" id="311230"/>
    <lineage>
        <taxon>Bacteria</taxon>
        <taxon>Pseudomonadati</taxon>
        <taxon>Pseudomonadota</taxon>
        <taxon>Betaproteobacteria</taxon>
        <taxon>Burkholderiales</taxon>
        <taxon>Burkholderiaceae</taxon>
        <taxon>Paraburkholderia</taxon>
    </lineage>
</organism>
<dbReference type="AlphaFoldDB" id="A0A2I8EYQ3"/>
<dbReference type="EMBL" id="CP026113">
    <property type="protein sequence ID" value="AUT64381.1"/>
    <property type="molecule type" value="Genomic_DNA"/>
</dbReference>
<protein>
    <submittedName>
        <fullName evidence="2">ABC transporter substrate-binding protein</fullName>
    </submittedName>
</protein>
<dbReference type="InterPro" id="IPR000914">
    <property type="entry name" value="SBP_5_dom"/>
</dbReference>